<sequence>MLRRFSQYLFSLLFVLLTILGLYSGQIQQYLSPNTESTLQSFTFIAKQNKQIEKSFAFLKNQDNEAQDQYNISHPFYHKLRASLSENENDNENENVESSGSTEILITLREELWRFISDFVTIYHSKQSAVSLAHSEYLKPNQDNLYIQYRVIRL</sequence>
<dbReference type="EMBL" id="QWIV01000014">
    <property type="protein sequence ID" value="RMZ58732.1"/>
    <property type="molecule type" value="Genomic_DNA"/>
</dbReference>
<reference evidence="1 2" key="1">
    <citation type="submission" date="2018-08" db="EMBL/GenBank/DDBJ databases">
        <title>Chryseobacterium nematophagum: a novel matrix digesting pathogen of nematodes.</title>
        <authorList>
            <person name="Page A."/>
            <person name="Roberts M."/>
            <person name="Felix M.-A."/>
            <person name="Weir W."/>
        </authorList>
    </citation>
    <scope>NUCLEOTIDE SEQUENCE [LARGE SCALE GENOMIC DNA]</scope>
    <source>
        <strain evidence="1 2">JUb275</strain>
    </source>
</reference>
<comment type="caution">
    <text evidence="1">The sequence shown here is derived from an EMBL/GenBank/DDBJ whole genome shotgun (WGS) entry which is preliminary data.</text>
</comment>
<dbReference type="Proteomes" id="UP000267524">
    <property type="component" value="Unassembled WGS sequence"/>
</dbReference>
<dbReference type="AlphaFoldDB" id="A0A3M7LB27"/>
<dbReference type="RefSeq" id="WP_122547879.1">
    <property type="nucleotide sequence ID" value="NZ_QWIV01000014.1"/>
</dbReference>
<name>A0A3M7LB27_9FLAO</name>
<evidence type="ECO:0000313" key="2">
    <source>
        <dbReference type="Proteomes" id="UP000267524"/>
    </source>
</evidence>
<accession>A0A3M7LB27</accession>
<organism evidence="1 2">
    <name type="scientific">Chryseobacterium nematophagum</name>
    <dbReference type="NCBI Taxonomy" id="2305228"/>
    <lineage>
        <taxon>Bacteria</taxon>
        <taxon>Pseudomonadati</taxon>
        <taxon>Bacteroidota</taxon>
        <taxon>Flavobacteriia</taxon>
        <taxon>Flavobacteriales</taxon>
        <taxon>Weeksellaceae</taxon>
        <taxon>Chryseobacterium group</taxon>
        <taxon>Chryseobacterium</taxon>
    </lineage>
</organism>
<gene>
    <name evidence="1" type="ORF">D1632_14180</name>
</gene>
<keyword evidence="2" id="KW-1185">Reference proteome</keyword>
<proteinExistence type="predicted"/>
<protein>
    <submittedName>
        <fullName evidence="1">Uncharacterized protein</fullName>
    </submittedName>
</protein>
<evidence type="ECO:0000313" key="1">
    <source>
        <dbReference type="EMBL" id="RMZ58732.1"/>
    </source>
</evidence>